<evidence type="ECO:0000313" key="9">
    <source>
        <dbReference type="Proteomes" id="UP001149813"/>
    </source>
</evidence>
<dbReference type="Pfam" id="PF02544">
    <property type="entry name" value="Steroid_dh"/>
    <property type="match status" value="1"/>
</dbReference>
<comment type="similarity">
    <text evidence="2">Belongs to the steroid 5-alpha reductase family.</text>
</comment>
<evidence type="ECO:0000256" key="4">
    <source>
        <dbReference type="ARBA" id="ARBA00022989"/>
    </source>
</evidence>
<gene>
    <name evidence="8" type="ORF">LPJ53_002325</name>
</gene>
<dbReference type="PANTHER" id="PTHR10556:SF43">
    <property type="entry name" value="STEROID 5-ALPHA-REDUCTASE DET2"/>
    <property type="match status" value="1"/>
</dbReference>
<feature type="transmembrane region" description="Helical" evidence="6">
    <location>
        <begin position="16"/>
        <end position="35"/>
    </location>
</feature>
<protein>
    <recommendedName>
        <fullName evidence="7">3-oxo-5-alpha-steroid 4-dehydrogenase C-terminal domain-containing protein</fullName>
    </recommendedName>
</protein>
<organism evidence="8 9">
    <name type="scientific">Coemansia erecta</name>
    <dbReference type="NCBI Taxonomy" id="147472"/>
    <lineage>
        <taxon>Eukaryota</taxon>
        <taxon>Fungi</taxon>
        <taxon>Fungi incertae sedis</taxon>
        <taxon>Zoopagomycota</taxon>
        <taxon>Kickxellomycotina</taxon>
        <taxon>Kickxellomycetes</taxon>
        <taxon>Kickxellales</taxon>
        <taxon>Kickxellaceae</taxon>
        <taxon>Coemansia</taxon>
    </lineage>
</organism>
<dbReference type="AlphaFoldDB" id="A0A9W8CT55"/>
<keyword evidence="3 6" id="KW-0812">Transmembrane</keyword>
<feature type="domain" description="3-oxo-5-alpha-steroid 4-dehydrogenase C-terminal" evidence="7">
    <location>
        <begin position="114"/>
        <end position="259"/>
    </location>
</feature>
<feature type="transmembrane region" description="Helical" evidence="6">
    <location>
        <begin position="85"/>
        <end position="102"/>
    </location>
</feature>
<feature type="transmembrane region" description="Helical" evidence="6">
    <location>
        <begin position="114"/>
        <end position="132"/>
    </location>
</feature>
<evidence type="ECO:0000256" key="3">
    <source>
        <dbReference type="ARBA" id="ARBA00022692"/>
    </source>
</evidence>
<dbReference type="InterPro" id="IPR016636">
    <property type="entry name" value="3-oxo-5-alpha-steroid_4-DH"/>
</dbReference>
<keyword evidence="9" id="KW-1185">Reference proteome</keyword>
<dbReference type="InterPro" id="IPR001104">
    <property type="entry name" value="3-oxo-5_a-steroid_4-DH_C"/>
</dbReference>
<evidence type="ECO:0000256" key="1">
    <source>
        <dbReference type="ARBA" id="ARBA00004141"/>
    </source>
</evidence>
<dbReference type="GO" id="GO:0016020">
    <property type="term" value="C:membrane"/>
    <property type="evidence" value="ECO:0007669"/>
    <property type="project" value="UniProtKB-SubCell"/>
</dbReference>
<dbReference type="GO" id="GO:0008202">
    <property type="term" value="P:steroid metabolic process"/>
    <property type="evidence" value="ECO:0007669"/>
    <property type="project" value="InterPro"/>
</dbReference>
<keyword evidence="4 6" id="KW-1133">Transmembrane helix</keyword>
<evidence type="ECO:0000256" key="5">
    <source>
        <dbReference type="ARBA" id="ARBA00023136"/>
    </source>
</evidence>
<accession>A0A9W8CT55</accession>
<dbReference type="OrthoDB" id="5788137at2759"/>
<sequence>MDLLNTIACEKDAFDIVLWSFITISPIIAGALFVVGSPYGSQTGYAGRLAVNGRAAWIVMELVSPATFLLSYLRPSSIGSTRSHLTDLFALLWIIHYANRALIYPLRQPSRKPMHAGIMLSACLFNVINGYINGRWLSTLYSGDGLDSPLRILGGIGTFAAGMFGNIYHDNLLMSLRRHATSGYSIPTGGLFSVISCPHFFCELVEWTGYAVATGSPAAWAFVLNVACNLIPRAVFIHRWYRQTFAGYPKDRRAMVPFFI</sequence>
<comment type="subcellular location">
    <subcellularLocation>
        <location evidence="1">Membrane</location>
        <topology evidence="1">Multi-pass membrane protein</topology>
    </subcellularLocation>
</comment>
<feature type="transmembrane region" description="Helical" evidence="6">
    <location>
        <begin position="181"/>
        <end position="201"/>
    </location>
</feature>
<evidence type="ECO:0000256" key="2">
    <source>
        <dbReference type="ARBA" id="ARBA00007742"/>
    </source>
</evidence>
<reference evidence="8" key="1">
    <citation type="submission" date="2022-07" db="EMBL/GenBank/DDBJ databases">
        <title>Phylogenomic reconstructions and comparative analyses of Kickxellomycotina fungi.</title>
        <authorList>
            <person name="Reynolds N.K."/>
            <person name="Stajich J.E."/>
            <person name="Barry K."/>
            <person name="Grigoriev I.V."/>
            <person name="Crous P."/>
            <person name="Smith M.E."/>
        </authorList>
    </citation>
    <scope>NUCLEOTIDE SEQUENCE</scope>
    <source>
        <strain evidence="8">NBRC 32514</strain>
    </source>
</reference>
<evidence type="ECO:0000313" key="8">
    <source>
        <dbReference type="EMBL" id="KAJ1723326.1"/>
    </source>
</evidence>
<feature type="transmembrane region" description="Helical" evidence="6">
    <location>
        <begin position="152"/>
        <end position="169"/>
    </location>
</feature>
<keyword evidence="5 6" id="KW-0472">Membrane</keyword>
<dbReference type="PANTHER" id="PTHR10556">
    <property type="entry name" value="3-OXO-5-ALPHA-STEROID 4-DEHYDROGENASE"/>
    <property type="match status" value="1"/>
</dbReference>
<evidence type="ECO:0000256" key="6">
    <source>
        <dbReference type="SAM" id="Phobius"/>
    </source>
</evidence>
<feature type="transmembrane region" description="Helical" evidence="6">
    <location>
        <begin position="207"/>
        <end position="232"/>
    </location>
</feature>
<dbReference type="Proteomes" id="UP001149813">
    <property type="component" value="Unassembled WGS sequence"/>
</dbReference>
<dbReference type="PROSITE" id="PS50244">
    <property type="entry name" value="S5A_REDUCTASE"/>
    <property type="match status" value="1"/>
</dbReference>
<dbReference type="GO" id="GO:0003865">
    <property type="term" value="F:3-oxo-5-alpha-steroid 4-dehydrogenase activity"/>
    <property type="evidence" value="ECO:0007669"/>
    <property type="project" value="InterPro"/>
</dbReference>
<name>A0A9W8CT55_9FUNG</name>
<dbReference type="InterPro" id="IPR039357">
    <property type="entry name" value="SRD5A/TECR"/>
</dbReference>
<comment type="caution">
    <text evidence="8">The sequence shown here is derived from an EMBL/GenBank/DDBJ whole genome shotgun (WGS) entry which is preliminary data.</text>
</comment>
<feature type="transmembrane region" description="Helical" evidence="6">
    <location>
        <begin position="55"/>
        <end position="73"/>
    </location>
</feature>
<dbReference type="EMBL" id="JANBOJ010000071">
    <property type="protein sequence ID" value="KAJ1723326.1"/>
    <property type="molecule type" value="Genomic_DNA"/>
</dbReference>
<evidence type="ECO:0000259" key="7">
    <source>
        <dbReference type="Pfam" id="PF02544"/>
    </source>
</evidence>
<dbReference type="PIRSF" id="PIRSF015596">
    <property type="entry name" value="5_alpha-SR2"/>
    <property type="match status" value="1"/>
</dbReference>
<proteinExistence type="inferred from homology"/>